<dbReference type="GeneID" id="15807347"/>
<name>L0AWI2_THEEQ</name>
<dbReference type="AlphaFoldDB" id="L0AWI2"/>
<sequence>MMHYKKVDGKWKSANEKKPVNSVYTADIMESEQNSSVPKPVLSLESVVTIPNPEKKGKNISTGTMYDKNADDLAIATEEDLPTGGALAKKAPALFSGAPPPVPRSPNTLDILNPDPETIDILEHEVNGVTIKKFDPKDIKITVLVEGPSVIGEYECTSVEFVFNDEIAVLRFKAKYGNAEPSYVYREKVEGEWRMTSRTVFDRRCREMDVDLSILSKPNVPQVEEVAPAPSKWNRLIFWR</sequence>
<reference evidence="1 2" key="1">
    <citation type="journal article" date="2012" name="BMC Genomics">
        <title>Comparative genomic analysis and phylogenetic position of Theileria equi.</title>
        <authorList>
            <person name="Kappmeyer L.S."/>
            <person name="Thiagarajan M."/>
            <person name="Herndon D.R."/>
            <person name="Ramsay J.D."/>
            <person name="Caler E."/>
            <person name="Djikeng A."/>
            <person name="Gillespie J.J."/>
            <person name="Lau A.O."/>
            <person name="Roalson E.H."/>
            <person name="Silva J.C."/>
            <person name="Silva M.G."/>
            <person name="Suarez C.E."/>
            <person name="Ueti M.W."/>
            <person name="Nene V.M."/>
            <person name="Mealey R.H."/>
            <person name="Knowles D.P."/>
            <person name="Brayton K.A."/>
        </authorList>
    </citation>
    <scope>NUCLEOTIDE SEQUENCE [LARGE SCALE GENOMIC DNA]</scope>
    <source>
        <strain evidence="1 2">WA</strain>
    </source>
</reference>
<organism evidence="1 2">
    <name type="scientific">Theileria equi strain WA</name>
    <dbReference type="NCBI Taxonomy" id="1537102"/>
    <lineage>
        <taxon>Eukaryota</taxon>
        <taxon>Sar</taxon>
        <taxon>Alveolata</taxon>
        <taxon>Apicomplexa</taxon>
        <taxon>Aconoidasida</taxon>
        <taxon>Piroplasmida</taxon>
        <taxon>Theileriidae</taxon>
        <taxon>Theileria</taxon>
    </lineage>
</organism>
<dbReference type="KEGG" id="beq:BEWA_027390"/>
<accession>L0AWI2</accession>
<dbReference type="Proteomes" id="UP000031512">
    <property type="component" value="Chromosome 1"/>
</dbReference>
<proteinExistence type="predicted"/>
<dbReference type="EMBL" id="CP001669">
    <property type="protein sequence ID" value="AFZ79890.1"/>
    <property type="molecule type" value="Genomic_DNA"/>
</dbReference>
<evidence type="ECO:0000313" key="1">
    <source>
        <dbReference type="EMBL" id="AFZ79890.1"/>
    </source>
</evidence>
<gene>
    <name evidence="1" type="ORF">BEWA_027390</name>
</gene>
<evidence type="ECO:0000313" key="2">
    <source>
        <dbReference type="Proteomes" id="UP000031512"/>
    </source>
</evidence>
<keyword evidence="2" id="KW-1185">Reference proteome</keyword>
<protein>
    <submittedName>
        <fullName evidence="1">Uncharacterized protein</fullName>
    </submittedName>
</protein>
<dbReference type="RefSeq" id="XP_004829556.1">
    <property type="nucleotide sequence ID" value="XM_004829499.1"/>
</dbReference>
<dbReference type="VEuPathDB" id="PiroplasmaDB:BEWA_027390"/>